<name>A0ABQ6IWR2_9MICO</name>
<reference evidence="3" key="1">
    <citation type="journal article" date="2019" name="Int. J. Syst. Evol. Microbiol.">
        <title>The Global Catalogue of Microorganisms (GCM) 10K type strain sequencing project: providing services to taxonomists for standard genome sequencing and annotation.</title>
        <authorList>
            <consortium name="The Broad Institute Genomics Platform"/>
            <consortium name="The Broad Institute Genome Sequencing Center for Infectious Disease"/>
            <person name="Wu L."/>
            <person name="Ma J."/>
        </authorList>
    </citation>
    <scope>NUCLEOTIDE SEQUENCE [LARGE SCALE GENOMIC DNA]</scope>
    <source>
        <strain evidence="3">NBRC 113072</strain>
    </source>
</reference>
<keyword evidence="3" id="KW-1185">Reference proteome</keyword>
<feature type="compositionally biased region" description="Pro residues" evidence="1">
    <location>
        <begin position="111"/>
        <end position="128"/>
    </location>
</feature>
<proteinExistence type="predicted"/>
<dbReference type="EMBL" id="BSUO01000001">
    <property type="protein sequence ID" value="GMA41929.1"/>
    <property type="molecule type" value="Genomic_DNA"/>
</dbReference>
<evidence type="ECO:0000256" key="1">
    <source>
        <dbReference type="SAM" id="MobiDB-lite"/>
    </source>
</evidence>
<sequence length="143" mass="14787">MDFQDLVGDRTVRQRLRFDERVAASAVRVVEESDAVSAALTLAASLAPVSRLLGRDTATYFSTLVTLGAIDLTTARVCEPHLDALTILAQAGDLDLSPLGAGVGSTWGCTPPTPPAMGSPLAPRPTGPGPSRAARPGALWPSP</sequence>
<feature type="region of interest" description="Disordered" evidence="1">
    <location>
        <begin position="105"/>
        <end position="143"/>
    </location>
</feature>
<evidence type="ECO:0000313" key="3">
    <source>
        <dbReference type="Proteomes" id="UP001157126"/>
    </source>
</evidence>
<organism evidence="2 3">
    <name type="scientific">Mobilicoccus caccae</name>
    <dbReference type="NCBI Taxonomy" id="1859295"/>
    <lineage>
        <taxon>Bacteria</taxon>
        <taxon>Bacillati</taxon>
        <taxon>Actinomycetota</taxon>
        <taxon>Actinomycetes</taxon>
        <taxon>Micrococcales</taxon>
        <taxon>Dermatophilaceae</taxon>
        <taxon>Mobilicoccus</taxon>
    </lineage>
</organism>
<gene>
    <name evidence="2" type="ORF">GCM10025883_39740</name>
</gene>
<dbReference type="RefSeq" id="WP_284305416.1">
    <property type="nucleotide sequence ID" value="NZ_BSUO01000001.1"/>
</dbReference>
<dbReference type="Proteomes" id="UP001157126">
    <property type="component" value="Unassembled WGS sequence"/>
</dbReference>
<protein>
    <submittedName>
        <fullName evidence="2">Uncharacterized protein</fullName>
    </submittedName>
</protein>
<accession>A0ABQ6IWR2</accession>
<evidence type="ECO:0000313" key="2">
    <source>
        <dbReference type="EMBL" id="GMA41929.1"/>
    </source>
</evidence>
<comment type="caution">
    <text evidence="2">The sequence shown here is derived from an EMBL/GenBank/DDBJ whole genome shotgun (WGS) entry which is preliminary data.</text>
</comment>